<dbReference type="RefSeq" id="WP_316702941.1">
    <property type="nucleotide sequence ID" value="NZ_CP136336.1"/>
</dbReference>
<feature type="region of interest" description="Disordered" evidence="1">
    <location>
        <begin position="112"/>
        <end position="131"/>
    </location>
</feature>
<organism evidence="2 3">
    <name type="scientific">Piscinibacter gummiphilus</name>
    <dbReference type="NCBI Taxonomy" id="946333"/>
    <lineage>
        <taxon>Bacteria</taxon>
        <taxon>Pseudomonadati</taxon>
        <taxon>Pseudomonadota</taxon>
        <taxon>Betaproteobacteria</taxon>
        <taxon>Burkholderiales</taxon>
        <taxon>Sphaerotilaceae</taxon>
        <taxon>Piscinibacter</taxon>
    </lineage>
</organism>
<proteinExistence type="predicted"/>
<sequence>MPTLSPVKTALGQDELRHRTRGLGQRYRTVLLLVDGRRSLGDVLAMALKAGAQTTHFQELVEMGLVEVPTEMAAAEPVETEPGALDTPRLTSVDLDVFPEPALTPMAELLPDEEDSRPAPLSPTPPPAAPAQALVEPQLPRRVFEDPPTQENREVVLGSSQGLPMIDVGGIAAAPAEAPPAPAAAASRYVQAPAVVLNEAPRTPEWVQGVRETPFKTADHARPAPRMTEEERLQYVRDLLLDTLRRDSLLFATFSVGRVRAATTHKELIKLVWEIERDRAHPRRNRDQLLNLQRARELLGMGNTLVAGDSQPGAPSSEY</sequence>
<gene>
    <name evidence="2" type="ORF">RXV79_08255</name>
</gene>
<feature type="compositionally biased region" description="Pro residues" evidence="1">
    <location>
        <begin position="120"/>
        <end position="129"/>
    </location>
</feature>
<evidence type="ECO:0000313" key="2">
    <source>
        <dbReference type="EMBL" id="WOB10046.1"/>
    </source>
</evidence>
<dbReference type="EMBL" id="CP136336">
    <property type="protein sequence ID" value="WOB10046.1"/>
    <property type="molecule type" value="Genomic_DNA"/>
</dbReference>
<dbReference type="Proteomes" id="UP001303946">
    <property type="component" value="Chromosome"/>
</dbReference>
<reference evidence="2 3" key="1">
    <citation type="submission" date="2023-10" db="EMBL/GenBank/DDBJ databases">
        <title>Bacteria for the degradation of biodegradable plastic PBAT(Polybutylene adipate terephthalate).</title>
        <authorList>
            <person name="Weon H.-Y."/>
            <person name="Yeon J."/>
        </authorList>
    </citation>
    <scope>NUCLEOTIDE SEQUENCE [LARGE SCALE GENOMIC DNA]</scope>
    <source>
        <strain evidence="2 3">SBD 7-3</strain>
    </source>
</reference>
<name>A0ABZ0D3H3_9BURK</name>
<evidence type="ECO:0000256" key="1">
    <source>
        <dbReference type="SAM" id="MobiDB-lite"/>
    </source>
</evidence>
<keyword evidence="3" id="KW-1185">Reference proteome</keyword>
<evidence type="ECO:0000313" key="3">
    <source>
        <dbReference type="Proteomes" id="UP001303946"/>
    </source>
</evidence>
<accession>A0ABZ0D3H3</accession>
<protein>
    <submittedName>
        <fullName evidence="2">Uncharacterized protein</fullName>
    </submittedName>
</protein>